<evidence type="ECO:0000259" key="1">
    <source>
        <dbReference type="Pfam" id="PF00534"/>
    </source>
</evidence>
<reference evidence="3 4" key="1">
    <citation type="journal article" date="2018" name="Antonie Van Leeuwenhoek">
        <title>Larkinella terrae sp. nov., isolated from soil on Jeju Island, South Korea.</title>
        <authorList>
            <person name="Ten L.N."/>
            <person name="Jeon J."/>
            <person name="Park S.J."/>
            <person name="Park S."/>
            <person name="Lee S.Y."/>
            <person name="Kim M.K."/>
            <person name="Jung H.Y."/>
        </authorList>
    </citation>
    <scope>NUCLEOTIDE SEQUENCE [LARGE SCALE GENOMIC DNA]</scope>
    <source>
        <strain evidence="3 4">KCTC 52001</strain>
    </source>
</reference>
<dbReference type="Proteomes" id="UP000441754">
    <property type="component" value="Unassembled WGS sequence"/>
</dbReference>
<dbReference type="RefSeq" id="WP_154178663.1">
    <property type="nucleotide sequence ID" value="NZ_WJXZ01000014.1"/>
</dbReference>
<dbReference type="InterPro" id="IPR001296">
    <property type="entry name" value="Glyco_trans_1"/>
</dbReference>
<dbReference type="Gene3D" id="3.40.50.2000">
    <property type="entry name" value="Glycogen Phosphorylase B"/>
    <property type="match status" value="2"/>
</dbReference>
<dbReference type="InterPro" id="IPR028098">
    <property type="entry name" value="Glyco_trans_4-like_N"/>
</dbReference>
<dbReference type="GO" id="GO:0016757">
    <property type="term" value="F:glycosyltransferase activity"/>
    <property type="evidence" value="ECO:0007669"/>
    <property type="project" value="InterPro"/>
</dbReference>
<protein>
    <submittedName>
        <fullName evidence="3">Glycosyltransferase</fullName>
    </submittedName>
</protein>
<dbReference type="PANTHER" id="PTHR45947:SF3">
    <property type="entry name" value="SULFOQUINOVOSYL TRANSFERASE SQD2"/>
    <property type="match status" value="1"/>
</dbReference>
<feature type="domain" description="Glycosyltransferase subfamily 4-like N-terminal" evidence="2">
    <location>
        <begin position="13"/>
        <end position="178"/>
    </location>
</feature>
<dbReference type="AlphaFoldDB" id="A0A7K0EV47"/>
<evidence type="ECO:0000259" key="2">
    <source>
        <dbReference type="Pfam" id="PF13439"/>
    </source>
</evidence>
<gene>
    <name evidence="3" type="ORF">GJJ30_29085</name>
</gene>
<evidence type="ECO:0000313" key="4">
    <source>
        <dbReference type="Proteomes" id="UP000441754"/>
    </source>
</evidence>
<accession>A0A7K0EV47</accession>
<comment type="caution">
    <text evidence="3">The sequence shown here is derived from an EMBL/GenBank/DDBJ whole genome shotgun (WGS) entry which is preliminary data.</text>
</comment>
<dbReference type="Pfam" id="PF13439">
    <property type="entry name" value="Glyco_transf_4"/>
    <property type="match status" value="1"/>
</dbReference>
<dbReference type="InterPro" id="IPR050194">
    <property type="entry name" value="Glycosyltransferase_grp1"/>
</dbReference>
<dbReference type="SUPFAM" id="SSF53756">
    <property type="entry name" value="UDP-Glycosyltransferase/glycogen phosphorylase"/>
    <property type="match status" value="1"/>
</dbReference>
<sequence length="383" mass="43804">MNILHICAYSWDIGGPPRIIYDYTSVQAPQGEKITILTPMSEGDVLYTTAPGVRVVQVKRHWFAKYFPEFSPGLYQYLREHGNEYDVIHIHGIWHFGSVAPFFVKLRAKKVITIHGLLDRWTLKHGYWKKKVMTWLIQKRLLKKTPLILINNQREYEDVKRYLGYQHPNVQIIPNGLRISEYQNLPAKGTFRRQHQIGDHQQLVLFLSRLHIKKGLDILLPAFQLLRQSHPHAVLVLAGPDDGYLPEIQQFIETHQLQKSIILPGMLIKTDKLAAFADADVFTLPSYSEGFSVAAMEALTCGVPSVLTDHVGFSDYLRSYEAANISDTTVESVRDGLAYMLDHPDEAARMARNAQRMISEVCDINVVANRVLDAYYQLVPQQV</sequence>
<keyword evidence="3" id="KW-0808">Transferase</keyword>
<name>A0A7K0EV47_9BACT</name>
<dbReference type="PANTHER" id="PTHR45947">
    <property type="entry name" value="SULFOQUINOVOSYL TRANSFERASE SQD2"/>
    <property type="match status" value="1"/>
</dbReference>
<evidence type="ECO:0000313" key="3">
    <source>
        <dbReference type="EMBL" id="MRS65381.1"/>
    </source>
</evidence>
<feature type="domain" description="Glycosyl transferase family 1" evidence="1">
    <location>
        <begin position="190"/>
        <end position="356"/>
    </location>
</feature>
<proteinExistence type="predicted"/>
<dbReference type="Pfam" id="PF00534">
    <property type="entry name" value="Glycos_transf_1"/>
    <property type="match status" value="1"/>
</dbReference>
<organism evidence="3 4">
    <name type="scientific">Larkinella terrae</name>
    <dbReference type="NCBI Taxonomy" id="2025311"/>
    <lineage>
        <taxon>Bacteria</taxon>
        <taxon>Pseudomonadati</taxon>
        <taxon>Bacteroidota</taxon>
        <taxon>Cytophagia</taxon>
        <taxon>Cytophagales</taxon>
        <taxon>Spirosomataceae</taxon>
        <taxon>Larkinella</taxon>
    </lineage>
</organism>
<keyword evidence="4" id="KW-1185">Reference proteome</keyword>
<dbReference type="EMBL" id="WJXZ01000014">
    <property type="protein sequence ID" value="MRS65381.1"/>
    <property type="molecule type" value="Genomic_DNA"/>
</dbReference>
<dbReference type="OrthoDB" id="9790710at2"/>